<evidence type="ECO:0000259" key="2">
    <source>
        <dbReference type="Pfam" id="PF00149"/>
    </source>
</evidence>
<dbReference type="InterPro" id="IPR029052">
    <property type="entry name" value="Metallo-depent_PP-like"/>
</dbReference>
<dbReference type="PANTHER" id="PTHR30337">
    <property type="entry name" value="COMPONENT OF ATP-DEPENDENT DSDNA EXONUCLEASE"/>
    <property type="match status" value="1"/>
</dbReference>
<protein>
    <submittedName>
        <fullName evidence="3">DNA repair exonuclease SbcCD nuclease subunit</fullName>
    </submittedName>
</protein>
<dbReference type="PIRSF" id="PIRSF033091">
    <property type="entry name" value="Pesterase_YhaO"/>
    <property type="match status" value="1"/>
</dbReference>
<dbReference type="Gene3D" id="3.60.21.10">
    <property type="match status" value="1"/>
</dbReference>
<gene>
    <name evidence="3" type="ORF">SAMN02194393_00635</name>
</gene>
<reference evidence="3 4" key="1">
    <citation type="submission" date="2017-02" db="EMBL/GenBank/DDBJ databases">
        <authorList>
            <person name="Peterson S.W."/>
        </authorList>
    </citation>
    <scope>NUCLEOTIDE SEQUENCE [LARGE SCALE GENOMIC DNA]</scope>
    <source>
        <strain evidence="3 4">M1</strain>
    </source>
</reference>
<dbReference type="AlphaFoldDB" id="A0A1T5IQB5"/>
<feature type="domain" description="Calcineurin-like phosphoesterase" evidence="2">
    <location>
        <begin position="2"/>
        <end position="203"/>
    </location>
</feature>
<dbReference type="Pfam" id="PF00149">
    <property type="entry name" value="Metallophos"/>
    <property type="match status" value="1"/>
</dbReference>
<evidence type="ECO:0000256" key="1">
    <source>
        <dbReference type="ARBA" id="ARBA00022801"/>
    </source>
</evidence>
<dbReference type="PANTHER" id="PTHR30337:SF7">
    <property type="entry name" value="PHOSPHOESTERASE"/>
    <property type="match status" value="1"/>
</dbReference>
<dbReference type="STRING" id="36842.SAMN02194393_00635"/>
<dbReference type="InterPro" id="IPR041796">
    <property type="entry name" value="Mre11_N"/>
</dbReference>
<dbReference type="Proteomes" id="UP000190285">
    <property type="component" value="Unassembled WGS sequence"/>
</dbReference>
<keyword evidence="3" id="KW-0269">Exonuclease</keyword>
<accession>A0A1T5IQB5</accession>
<proteinExistence type="predicted"/>
<keyword evidence="3" id="KW-0540">Nuclease</keyword>
<dbReference type="EMBL" id="FUZT01000001">
    <property type="protein sequence ID" value="SKC41346.1"/>
    <property type="molecule type" value="Genomic_DNA"/>
</dbReference>
<dbReference type="CDD" id="cd00840">
    <property type="entry name" value="MPP_Mre11_N"/>
    <property type="match status" value="1"/>
</dbReference>
<dbReference type="GO" id="GO:0004527">
    <property type="term" value="F:exonuclease activity"/>
    <property type="evidence" value="ECO:0007669"/>
    <property type="project" value="UniProtKB-KW"/>
</dbReference>
<keyword evidence="4" id="KW-1185">Reference proteome</keyword>
<evidence type="ECO:0000313" key="4">
    <source>
        <dbReference type="Proteomes" id="UP000190285"/>
    </source>
</evidence>
<dbReference type="RefSeq" id="WP_170917249.1">
    <property type="nucleotide sequence ID" value="NZ_FUZT01000001.1"/>
</dbReference>
<name>A0A1T5IQB5_9FIRM</name>
<organism evidence="3 4">
    <name type="scientific">Maledivibacter halophilus</name>
    <dbReference type="NCBI Taxonomy" id="36842"/>
    <lineage>
        <taxon>Bacteria</taxon>
        <taxon>Bacillati</taxon>
        <taxon>Bacillota</taxon>
        <taxon>Clostridia</taxon>
        <taxon>Peptostreptococcales</taxon>
        <taxon>Caminicellaceae</taxon>
        <taxon>Maledivibacter</taxon>
    </lineage>
</organism>
<dbReference type="SUPFAM" id="SSF56300">
    <property type="entry name" value="Metallo-dependent phosphatases"/>
    <property type="match status" value="1"/>
</dbReference>
<keyword evidence="1" id="KW-0378">Hydrolase</keyword>
<sequence>MLKFLHIADVHLDTSFYAKNEVLRIKLRDGIRNAFSNAVDLCINEKVNALLIAGDLFDNDKLSFRTEQFLINEFNRLKENGIRVFYATGNHDPGDLSYRANSIKWPDNVYIFKEDKIEIIEVKNYDNNLEYKIISCGHKTNNEGRNLVKKFPYKEGEIPHIGLLHTMVNNSKEAEKHGKYLPCSKEDLKAKGYDYWALGHIHKAQKVCEEKNIYYPGNIQGRNPREIGKKGGILVTIDQNNSIATEFKALSMIQWYTLNIQGIENIKNYSELKEYIINKIENFIEKNRLINRKLILRIELEGRAYLKSELEVKENIEEIALELALNLDLMDLEIKSDNLLSNLDIEEYREGDHVLSLVLELLENLEKNEELLNRLIDTHLIKKGIRRKEKKTNYIKQLLSGLDEAAVSYMIGDKYED</sequence>
<dbReference type="InterPro" id="IPR004843">
    <property type="entry name" value="Calcineurin-like_PHP"/>
</dbReference>
<dbReference type="InterPro" id="IPR014576">
    <property type="entry name" value="Pesterase_YhaO"/>
</dbReference>
<dbReference type="InterPro" id="IPR050535">
    <property type="entry name" value="DNA_Repair-Maintenance_Comp"/>
</dbReference>
<evidence type="ECO:0000313" key="3">
    <source>
        <dbReference type="EMBL" id="SKC41346.1"/>
    </source>
</evidence>